<gene>
    <name evidence="1" type="ORF">PAECIP111802_04626</name>
</gene>
<accession>A0ABM8VMJ1</accession>
<evidence type="ECO:0000313" key="1">
    <source>
        <dbReference type="EMBL" id="CAG7650060.1"/>
    </source>
</evidence>
<reference evidence="1 2" key="1">
    <citation type="submission" date="2021-06" db="EMBL/GenBank/DDBJ databases">
        <authorList>
            <person name="Criscuolo A."/>
        </authorList>
    </citation>
    <scope>NUCLEOTIDE SEQUENCE [LARGE SCALE GENOMIC DNA]</scope>
    <source>
        <strain evidence="2">CIP 111802</strain>
    </source>
</reference>
<dbReference type="Proteomes" id="UP000730618">
    <property type="component" value="Unassembled WGS sequence"/>
</dbReference>
<evidence type="ECO:0000313" key="2">
    <source>
        <dbReference type="Proteomes" id="UP000730618"/>
    </source>
</evidence>
<name>A0ABM8VMJ1_9BACL</name>
<sequence>MNKASSLPLTQELDVLKIIDELGLDPDRLIDYFAAIEFEGLEFFI</sequence>
<protein>
    <submittedName>
        <fullName evidence="1">Uncharacterized protein</fullName>
    </submittedName>
</protein>
<organism evidence="1 2">
    <name type="scientific">Paenibacillus allorhizosphaerae</name>
    <dbReference type="NCBI Taxonomy" id="2849866"/>
    <lineage>
        <taxon>Bacteria</taxon>
        <taxon>Bacillati</taxon>
        <taxon>Bacillota</taxon>
        <taxon>Bacilli</taxon>
        <taxon>Bacillales</taxon>
        <taxon>Paenibacillaceae</taxon>
        <taxon>Paenibacillus</taxon>
    </lineage>
</organism>
<dbReference type="EMBL" id="CAJVCE010000014">
    <property type="protein sequence ID" value="CAG7650060.1"/>
    <property type="molecule type" value="Genomic_DNA"/>
</dbReference>
<proteinExistence type="predicted"/>
<comment type="caution">
    <text evidence="1">The sequence shown here is derived from an EMBL/GenBank/DDBJ whole genome shotgun (WGS) entry which is preliminary data.</text>
</comment>
<keyword evidence="2" id="KW-1185">Reference proteome</keyword>